<dbReference type="EMBL" id="JARBHB010000014">
    <property type="protein sequence ID" value="KAJ8869193.1"/>
    <property type="molecule type" value="Genomic_DNA"/>
</dbReference>
<comment type="caution">
    <text evidence="1">The sequence shown here is derived from an EMBL/GenBank/DDBJ whole genome shotgun (WGS) entry which is preliminary data.</text>
</comment>
<evidence type="ECO:0000313" key="2">
    <source>
        <dbReference type="Proteomes" id="UP001159363"/>
    </source>
</evidence>
<protein>
    <submittedName>
        <fullName evidence="1">Uncharacterized protein</fullName>
    </submittedName>
</protein>
<name>A0ABQ9GA99_9NEOP</name>
<reference evidence="1 2" key="1">
    <citation type="submission" date="2023-02" db="EMBL/GenBank/DDBJ databases">
        <title>LHISI_Scaffold_Assembly.</title>
        <authorList>
            <person name="Stuart O.P."/>
            <person name="Cleave R."/>
            <person name="Magrath M.J.L."/>
            <person name="Mikheyev A.S."/>
        </authorList>
    </citation>
    <scope>NUCLEOTIDE SEQUENCE [LARGE SCALE GENOMIC DNA]</scope>
    <source>
        <strain evidence="1">Daus_M_001</strain>
        <tissue evidence="1">Leg muscle</tissue>
    </source>
</reference>
<organism evidence="1 2">
    <name type="scientific">Dryococelus australis</name>
    <dbReference type="NCBI Taxonomy" id="614101"/>
    <lineage>
        <taxon>Eukaryota</taxon>
        <taxon>Metazoa</taxon>
        <taxon>Ecdysozoa</taxon>
        <taxon>Arthropoda</taxon>
        <taxon>Hexapoda</taxon>
        <taxon>Insecta</taxon>
        <taxon>Pterygota</taxon>
        <taxon>Neoptera</taxon>
        <taxon>Polyneoptera</taxon>
        <taxon>Phasmatodea</taxon>
        <taxon>Verophasmatodea</taxon>
        <taxon>Anareolatae</taxon>
        <taxon>Phasmatidae</taxon>
        <taxon>Eurycanthinae</taxon>
        <taxon>Dryococelus</taxon>
    </lineage>
</organism>
<accession>A0ABQ9GA99</accession>
<keyword evidence="2" id="KW-1185">Reference proteome</keyword>
<proteinExistence type="predicted"/>
<gene>
    <name evidence="1" type="ORF">PR048_030763</name>
</gene>
<dbReference type="Proteomes" id="UP001159363">
    <property type="component" value="Chromosome 13"/>
</dbReference>
<evidence type="ECO:0000313" key="1">
    <source>
        <dbReference type="EMBL" id="KAJ8869193.1"/>
    </source>
</evidence>
<sequence>MALLEEDYQSTTGSSDFSLIFEPLSCRRLLFSLVEKLLQKSPITYSTGNSLSCLDTLEMATCKDKQNENGYELSG</sequence>